<keyword evidence="1" id="KW-0472">Membrane</keyword>
<feature type="transmembrane region" description="Helical" evidence="1">
    <location>
        <begin position="44"/>
        <end position="62"/>
    </location>
</feature>
<dbReference type="KEGG" id="halg:HUG10_00205"/>
<sequence>MSLAARIADSDWFWERHANPRSGWSRFLATPLILYAAYARDRRALALALGFTLVNPVAFPPVDRDDDLAWMTRVVDAERAWLREEFDPGAWTRLNLLNSIVFGYALLSAYRRRPARAVLAAAVSMALKLVFVGALARKHATES</sequence>
<organism evidence="2 3">
    <name type="scientific">Halorarum halophilum</name>
    <dbReference type="NCBI Taxonomy" id="2743090"/>
    <lineage>
        <taxon>Archaea</taxon>
        <taxon>Methanobacteriati</taxon>
        <taxon>Methanobacteriota</taxon>
        <taxon>Stenosarchaea group</taxon>
        <taxon>Halobacteria</taxon>
        <taxon>Halobacteriales</taxon>
        <taxon>Haloferacaceae</taxon>
        <taxon>Halorarum</taxon>
    </lineage>
</organism>
<feature type="transmembrane region" description="Helical" evidence="1">
    <location>
        <begin position="90"/>
        <end position="110"/>
    </location>
</feature>
<evidence type="ECO:0000313" key="3">
    <source>
        <dbReference type="Proteomes" id="UP000509750"/>
    </source>
</evidence>
<evidence type="ECO:0000313" key="2">
    <source>
        <dbReference type="EMBL" id="QLG26056.1"/>
    </source>
</evidence>
<dbReference type="EMBL" id="CP058529">
    <property type="protein sequence ID" value="QLG26056.1"/>
    <property type="molecule type" value="Genomic_DNA"/>
</dbReference>
<gene>
    <name evidence="2" type="ORF">HUG10_00205</name>
</gene>
<dbReference type="RefSeq" id="WP_179167631.1">
    <property type="nucleotide sequence ID" value="NZ_CP058529.1"/>
</dbReference>
<dbReference type="AlphaFoldDB" id="A0A7D5KDB3"/>
<dbReference type="OrthoDB" id="333419at2157"/>
<name>A0A7D5KDB3_9EURY</name>
<reference evidence="2 3" key="1">
    <citation type="submission" date="2020-07" db="EMBL/GenBank/DDBJ databases">
        <title>Gai3-2, isolated from salt lake.</title>
        <authorList>
            <person name="Cui H."/>
            <person name="Shi X."/>
        </authorList>
    </citation>
    <scope>NUCLEOTIDE SEQUENCE [LARGE SCALE GENOMIC DNA]</scope>
    <source>
        <strain evidence="2 3">Gai3-2</strain>
    </source>
</reference>
<evidence type="ECO:0000256" key="1">
    <source>
        <dbReference type="SAM" id="Phobius"/>
    </source>
</evidence>
<keyword evidence="3" id="KW-1185">Reference proteome</keyword>
<dbReference type="Proteomes" id="UP000509750">
    <property type="component" value="Chromosome"/>
</dbReference>
<feature type="transmembrane region" description="Helical" evidence="1">
    <location>
        <begin position="117"/>
        <end position="136"/>
    </location>
</feature>
<protein>
    <submittedName>
        <fullName evidence="2">Uncharacterized protein</fullName>
    </submittedName>
</protein>
<dbReference type="GeneID" id="56027208"/>
<keyword evidence="1" id="KW-1133">Transmembrane helix</keyword>
<proteinExistence type="predicted"/>
<accession>A0A7D5KDB3</accession>
<keyword evidence="1" id="KW-0812">Transmembrane</keyword>